<dbReference type="Proteomes" id="UP001066276">
    <property type="component" value="Chromosome 3_1"/>
</dbReference>
<keyword evidence="3" id="KW-1185">Reference proteome</keyword>
<evidence type="ECO:0000313" key="3">
    <source>
        <dbReference type="Proteomes" id="UP001066276"/>
    </source>
</evidence>
<comment type="caution">
    <text evidence="2">The sequence shown here is derived from an EMBL/GenBank/DDBJ whole genome shotgun (WGS) entry which is preliminary data.</text>
</comment>
<evidence type="ECO:0000256" key="1">
    <source>
        <dbReference type="SAM" id="MobiDB-lite"/>
    </source>
</evidence>
<protein>
    <submittedName>
        <fullName evidence="2">Uncharacterized protein</fullName>
    </submittedName>
</protein>
<feature type="compositionally biased region" description="Basic and acidic residues" evidence="1">
    <location>
        <begin position="176"/>
        <end position="185"/>
    </location>
</feature>
<reference evidence="2" key="1">
    <citation type="journal article" date="2022" name="bioRxiv">
        <title>Sequencing and chromosome-scale assembly of the giantPleurodeles waltlgenome.</title>
        <authorList>
            <person name="Brown T."/>
            <person name="Elewa A."/>
            <person name="Iarovenko S."/>
            <person name="Subramanian E."/>
            <person name="Araus A.J."/>
            <person name="Petzold A."/>
            <person name="Susuki M."/>
            <person name="Suzuki K.-i.T."/>
            <person name="Hayashi T."/>
            <person name="Toyoda A."/>
            <person name="Oliveira C."/>
            <person name="Osipova E."/>
            <person name="Leigh N.D."/>
            <person name="Simon A."/>
            <person name="Yun M.H."/>
        </authorList>
    </citation>
    <scope>NUCLEOTIDE SEQUENCE</scope>
    <source>
        <strain evidence="2">20211129_DDA</strain>
        <tissue evidence="2">Liver</tissue>
    </source>
</reference>
<name>A0AAV7UHM7_PLEWA</name>
<dbReference type="EMBL" id="JANPWB010000005">
    <property type="protein sequence ID" value="KAJ1187886.1"/>
    <property type="molecule type" value="Genomic_DNA"/>
</dbReference>
<organism evidence="2 3">
    <name type="scientific">Pleurodeles waltl</name>
    <name type="common">Iberian ribbed newt</name>
    <dbReference type="NCBI Taxonomy" id="8319"/>
    <lineage>
        <taxon>Eukaryota</taxon>
        <taxon>Metazoa</taxon>
        <taxon>Chordata</taxon>
        <taxon>Craniata</taxon>
        <taxon>Vertebrata</taxon>
        <taxon>Euteleostomi</taxon>
        <taxon>Amphibia</taxon>
        <taxon>Batrachia</taxon>
        <taxon>Caudata</taxon>
        <taxon>Salamandroidea</taxon>
        <taxon>Salamandridae</taxon>
        <taxon>Pleurodelinae</taxon>
        <taxon>Pleurodeles</taxon>
    </lineage>
</organism>
<evidence type="ECO:0000313" key="2">
    <source>
        <dbReference type="EMBL" id="KAJ1187886.1"/>
    </source>
</evidence>
<feature type="region of interest" description="Disordered" evidence="1">
    <location>
        <begin position="112"/>
        <end position="280"/>
    </location>
</feature>
<accession>A0AAV7UHM7</accession>
<sequence length="292" mass="31572">MPICVRFRILEGGELNSDVPGLTNSLRITSASLQISSARRGVRSGPPSNWEREELEPLRNEPLSLMSASLLVSDSDHANVLMSLTVFTWSAAICDFVGRAVNDYLQELLPTRRRSSSAPARSTGQGNTASRAQLGCGGERPPPIQCTDEAAARLSIPSGSPGWGAHGRQAQLHPQPRREQGRPGSREAAPGNREHLQPLRPAWPKPPRHMRVQAGRRSNRLPPRGLRAGRTLTEGPARPSPAAGTGPARDPGGSRPAGNQRSPPSWGPRLRPLQRRHQSHQSCVVLLVSPID</sequence>
<proteinExistence type="predicted"/>
<gene>
    <name evidence="2" type="ORF">NDU88_004652</name>
</gene>
<dbReference type="AlphaFoldDB" id="A0AAV7UHM7"/>